<feature type="domain" description="GBD/FH3" evidence="3">
    <location>
        <begin position="1"/>
        <end position="339"/>
    </location>
</feature>
<gene>
    <name evidence="5" type="ORF">scyTo_0006881</name>
</gene>
<dbReference type="PROSITE" id="PS51232">
    <property type="entry name" value="GBD_FH3"/>
    <property type="match status" value="1"/>
</dbReference>
<dbReference type="InterPro" id="IPR015425">
    <property type="entry name" value="FH2_Formin"/>
</dbReference>
<dbReference type="Gene3D" id="1.20.58.2220">
    <property type="entry name" value="Formin, FH2 domain"/>
    <property type="match status" value="1"/>
</dbReference>
<dbReference type="GO" id="GO:0003779">
    <property type="term" value="F:actin binding"/>
    <property type="evidence" value="ECO:0007669"/>
    <property type="project" value="InterPro"/>
</dbReference>
<dbReference type="InterPro" id="IPR010472">
    <property type="entry name" value="FH3_dom"/>
</dbReference>
<comment type="caution">
    <text evidence="5">The sequence shown here is derived from an EMBL/GenBank/DDBJ whole genome shotgun (WGS) entry which is preliminary data.</text>
</comment>
<dbReference type="Pfam" id="PF06371">
    <property type="entry name" value="Drf_GBD"/>
    <property type="match status" value="1"/>
</dbReference>
<dbReference type="InterPro" id="IPR042201">
    <property type="entry name" value="FH2_Formin_sf"/>
</dbReference>
<dbReference type="SUPFAM" id="SSF48371">
    <property type="entry name" value="ARM repeat"/>
    <property type="match status" value="1"/>
</dbReference>
<keyword evidence="6" id="KW-1185">Reference proteome</keyword>
<dbReference type="InterPro" id="IPR010473">
    <property type="entry name" value="GTPase-bd"/>
</dbReference>
<dbReference type="SMART" id="SM01139">
    <property type="entry name" value="Drf_FH3"/>
    <property type="match status" value="1"/>
</dbReference>
<dbReference type="PROSITE" id="PS51444">
    <property type="entry name" value="FH2"/>
    <property type="match status" value="1"/>
</dbReference>
<keyword evidence="1" id="KW-0175">Coiled coil</keyword>
<dbReference type="GO" id="GO:0030036">
    <property type="term" value="P:actin cytoskeleton organization"/>
    <property type="evidence" value="ECO:0007669"/>
    <property type="project" value="InterPro"/>
</dbReference>
<feature type="coiled-coil region" evidence="1">
    <location>
        <begin position="691"/>
        <end position="718"/>
    </location>
</feature>
<dbReference type="Pfam" id="PF02181">
    <property type="entry name" value="FH2"/>
    <property type="match status" value="1"/>
</dbReference>
<name>A0A401NI09_SCYTO</name>
<dbReference type="AlphaFoldDB" id="A0A401NI09"/>
<evidence type="ECO:0008006" key="7">
    <source>
        <dbReference type="Google" id="ProtNLM"/>
    </source>
</evidence>
<evidence type="ECO:0000256" key="1">
    <source>
        <dbReference type="SAM" id="Coils"/>
    </source>
</evidence>
<dbReference type="GO" id="GO:0031267">
    <property type="term" value="F:small GTPase binding"/>
    <property type="evidence" value="ECO:0007669"/>
    <property type="project" value="InterPro"/>
</dbReference>
<dbReference type="OrthoDB" id="26518at2759"/>
<dbReference type="OMA" id="ENSSNDW"/>
<feature type="compositionally biased region" description="Polar residues" evidence="2">
    <location>
        <begin position="774"/>
        <end position="784"/>
    </location>
</feature>
<accession>A0A401NI09</accession>
<dbReference type="Gene3D" id="1.10.238.150">
    <property type="entry name" value="Formin, FH3 diaphanous domain"/>
    <property type="match status" value="1"/>
</dbReference>
<dbReference type="EMBL" id="BFAA01002402">
    <property type="protein sequence ID" value="GCB60512.1"/>
    <property type="molecule type" value="Genomic_DNA"/>
</dbReference>
<sequence>MSFIGEQTMAGKSEGAQKKWALVKEKAGASNADNTEANLENAEPELCIRLLQVPTVVNYSGLRKRLENSSNDWMVQFLELSGLDLLLEALDRLSGRGVARISDALLQLTCVKCVRAVLNSSSGIDYIVNNEGYIRKLSQALDTANITVKKQVFELLAALSIYSLEGHNLALDALQHYKTVKRQQYRFSVIMNELQTTDNISYLATLMGVINAIILGTEELTFRTQLRNEFIGLHLLDLLPLLREKDDEDLLVQCIAFEEAKESDDDELMRIYGGIDMNSHQAVFAALFNKVSSSPSSTQLLSILQGLLQLEPSNSSSALLWEVLEILVNRAILIADDTNEEKDVGPIMERLVVKKLGKDQPVKQNASKKAVDRGVQTELSEPVISTELNWQKIPSRMALEKNCLWSSLRRTVEEPLNPDYASIEKLFSFPVLEAKQKERTVSKTELKEITFLDSRKSLNLNIFLKQFKCSHEEVTDMIRRGDQSKFDVEILKQLKKLLPENHEVENIKAYKGGKEKLASADHFYLLLLDVPCYQLRIDCMLLCVEATGTLQVLQPRAELIKTACQDLLSASRLPLFCDLILKIGNFLNYGSHTGNADGFKISTLLKLTETKANQSRITLLHHMIEEIETSHPDLLNLPDDLESISKAGGLSVDSLQSDAINLLEGLKMIGRKLKSSADDIKLQFDKPIQERLSATNKLKELLEDIESERKKLAEYFCDDVSKLSLEELLLTIKTFRDSFLKGIKENKLRKEQMAKAEKRKQRLREEEAKRQKGENGQISKSRCQPLSAPKRSITEPNQSAPSAEDEEKAMAPPCTSLSKTSAAISGPTAEAVTKQPPAEELPTHEDAMQYTIHRLSAEHTSGPETNAAEVVAISVHKNVTDKKPDLSTIEVNKGNICKESPTSNFEILFAKDHEQLKQYHNEDNIKVGRKEENLSHVDGNLSKAVNDRNSQNKDDVKHFDPTLTVLDPGTSIATDPILTVLDPGAGIATDMTMSQNVRQTIPDTNPMKKMRILENKGRNQKKAVYCTEKNGRK</sequence>
<dbReference type="Gene3D" id="1.25.10.10">
    <property type="entry name" value="Leucine-rich Repeat Variant"/>
    <property type="match status" value="1"/>
</dbReference>
<dbReference type="InterPro" id="IPR016024">
    <property type="entry name" value="ARM-type_fold"/>
</dbReference>
<evidence type="ECO:0000259" key="3">
    <source>
        <dbReference type="PROSITE" id="PS51232"/>
    </source>
</evidence>
<dbReference type="Pfam" id="PF06367">
    <property type="entry name" value="Drf_FH3"/>
    <property type="match status" value="1"/>
</dbReference>
<feature type="domain" description="FH2" evidence="4">
    <location>
        <begin position="375"/>
        <end position="765"/>
    </location>
</feature>
<evidence type="ECO:0000313" key="5">
    <source>
        <dbReference type="EMBL" id="GCB60512.1"/>
    </source>
</evidence>
<dbReference type="SMART" id="SM01140">
    <property type="entry name" value="Drf_GBD"/>
    <property type="match status" value="1"/>
</dbReference>
<dbReference type="InterPro" id="IPR014768">
    <property type="entry name" value="GBD/FH3_dom"/>
</dbReference>
<feature type="region of interest" description="Disordered" evidence="2">
    <location>
        <begin position="751"/>
        <end position="838"/>
    </location>
</feature>
<dbReference type="SUPFAM" id="SSF101447">
    <property type="entry name" value="Formin homology 2 domain (FH2 domain)"/>
    <property type="match status" value="1"/>
</dbReference>
<evidence type="ECO:0000256" key="2">
    <source>
        <dbReference type="SAM" id="MobiDB-lite"/>
    </source>
</evidence>
<dbReference type="STRING" id="75743.A0A401NI09"/>
<evidence type="ECO:0000313" key="6">
    <source>
        <dbReference type="Proteomes" id="UP000288216"/>
    </source>
</evidence>
<dbReference type="InterPro" id="IPR011989">
    <property type="entry name" value="ARM-like"/>
</dbReference>
<organism evidence="5 6">
    <name type="scientific">Scyliorhinus torazame</name>
    <name type="common">Cloudy catshark</name>
    <name type="synonym">Catulus torazame</name>
    <dbReference type="NCBI Taxonomy" id="75743"/>
    <lineage>
        <taxon>Eukaryota</taxon>
        <taxon>Metazoa</taxon>
        <taxon>Chordata</taxon>
        <taxon>Craniata</taxon>
        <taxon>Vertebrata</taxon>
        <taxon>Chondrichthyes</taxon>
        <taxon>Elasmobranchii</taxon>
        <taxon>Galeomorphii</taxon>
        <taxon>Galeoidea</taxon>
        <taxon>Carcharhiniformes</taxon>
        <taxon>Scyliorhinidae</taxon>
        <taxon>Scyliorhinus</taxon>
    </lineage>
</organism>
<protein>
    <recommendedName>
        <fullName evidence="7">Inverted formin-2</fullName>
    </recommendedName>
</protein>
<proteinExistence type="predicted"/>
<dbReference type="SMART" id="SM00498">
    <property type="entry name" value="FH2"/>
    <property type="match status" value="1"/>
</dbReference>
<reference evidence="5 6" key="1">
    <citation type="journal article" date="2018" name="Nat. Ecol. Evol.">
        <title>Shark genomes provide insights into elasmobranch evolution and the origin of vertebrates.</title>
        <authorList>
            <person name="Hara Y"/>
            <person name="Yamaguchi K"/>
            <person name="Onimaru K"/>
            <person name="Kadota M"/>
            <person name="Koyanagi M"/>
            <person name="Keeley SD"/>
            <person name="Tatsumi K"/>
            <person name="Tanaka K"/>
            <person name="Motone F"/>
            <person name="Kageyama Y"/>
            <person name="Nozu R"/>
            <person name="Adachi N"/>
            <person name="Nishimura O"/>
            <person name="Nakagawa R"/>
            <person name="Tanegashima C"/>
            <person name="Kiyatake I"/>
            <person name="Matsumoto R"/>
            <person name="Murakumo K"/>
            <person name="Nishida K"/>
            <person name="Terakita A"/>
            <person name="Kuratani S"/>
            <person name="Sato K"/>
            <person name="Hyodo S Kuraku.S."/>
        </authorList>
    </citation>
    <scope>NUCLEOTIDE SEQUENCE [LARGE SCALE GENOMIC DNA]</scope>
</reference>
<dbReference type="PANTHER" id="PTHR46345">
    <property type="entry name" value="INVERTED FORMIN-2"/>
    <property type="match status" value="1"/>
</dbReference>
<dbReference type="PANTHER" id="PTHR46345:SF5">
    <property type="entry name" value="INVERTED FORMIN-2"/>
    <property type="match status" value="1"/>
</dbReference>
<dbReference type="Proteomes" id="UP000288216">
    <property type="component" value="Unassembled WGS sequence"/>
</dbReference>
<feature type="compositionally biased region" description="Basic and acidic residues" evidence="2">
    <location>
        <begin position="763"/>
        <end position="773"/>
    </location>
</feature>
<evidence type="ECO:0000259" key="4">
    <source>
        <dbReference type="PROSITE" id="PS51444"/>
    </source>
</evidence>